<dbReference type="PANTHER" id="PTHR42734">
    <property type="entry name" value="METAL TRANSPORT SYSTEM ATP-BINDING PROTEIN TM_0124-RELATED"/>
    <property type="match status" value="1"/>
</dbReference>
<dbReference type="EMBL" id="CP000878">
    <property type="protein sequence ID" value="ABX08880.1"/>
    <property type="molecule type" value="Genomic_DNA"/>
</dbReference>
<dbReference type="GO" id="GO:0005524">
    <property type="term" value="F:ATP binding"/>
    <property type="evidence" value="ECO:0007669"/>
    <property type="project" value="UniProtKB-KW"/>
</dbReference>
<gene>
    <name evidence="6" type="primary">modF</name>
    <name evidence="6" type="ordered locus">P9211_09491</name>
</gene>
<dbReference type="STRING" id="93059.P9211_09491"/>
<dbReference type="PROSITE" id="PS50893">
    <property type="entry name" value="ABC_TRANSPORTER_2"/>
    <property type="match status" value="1"/>
</dbReference>
<evidence type="ECO:0000313" key="6">
    <source>
        <dbReference type="EMBL" id="ABX08880.1"/>
    </source>
</evidence>
<dbReference type="Proteomes" id="UP000000788">
    <property type="component" value="Chromosome"/>
</dbReference>
<name>A9BAL8_PROM4</name>
<dbReference type="InterPro" id="IPR027417">
    <property type="entry name" value="P-loop_NTPase"/>
</dbReference>
<dbReference type="InterPro" id="IPR003593">
    <property type="entry name" value="AAA+_ATPase"/>
</dbReference>
<keyword evidence="4 6" id="KW-0067">ATP-binding</keyword>
<accession>A9BAL8</accession>
<dbReference type="GO" id="GO:0016887">
    <property type="term" value="F:ATP hydrolysis activity"/>
    <property type="evidence" value="ECO:0007669"/>
    <property type="project" value="InterPro"/>
</dbReference>
<feature type="domain" description="ABC transporter" evidence="5">
    <location>
        <begin position="6"/>
        <end position="246"/>
    </location>
</feature>
<dbReference type="InterPro" id="IPR003439">
    <property type="entry name" value="ABC_transporter-like_ATP-bd"/>
</dbReference>
<proteinExistence type="inferred from homology"/>
<evidence type="ECO:0000256" key="3">
    <source>
        <dbReference type="ARBA" id="ARBA00022741"/>
    </source>
</evidence>
<dbReference type="eggNOG" id="COG1119">
    <property type="taxonomic scope" value="Bacteria"/>
</dbReference>
<evidence type="ECO:0000259" key="5">
    <source>
        <dbReference type="PROSITE" id="PS50893"/>
    </source>
</evidence>
<evidence type="ECO:0000313" key="7">
    <source>
        <dbReference type="Proteomes" id="UP000000788"/>
    </source>
</evidence>
<evidence type="ECO:0000256" key="1">
    <source>
        <dbReference type="ARBA" id="ARBA00005417"/>
    </source>
</evidence>
<dbReference type="Pfam" id="PF00005">
    <property type="entry name" value="ABC_tran"/>
    <property type="match status" value="1"/>
</dbReference>
<dbReference type="InterPro" id="IPR050153">
    <property type="entry name" value="Metal_Ion_Import_ABC"/>
</dbReference>
<keyword evidence="7" id="KW-1185">Reference proteome</keyword>
<keyword evidence="3" id="KW-0547">Nucleotide-binding</keyword>
<keyword evidence="6" id="KW-0378">Hydrolase</keyword>
<dbReference type="Gene3D" id="3.40.50.300">
    <property type="entry name" value="P-loop containing nucleotide triphosphate hydrolases"/>
    <property type="match status" value="1"/>
</dbReference>
<comment type="similarity">
    <text evidence="1">Belongs to the ABC transporter superfamily.</text>
</comment>
<sequence>MKSNWLQFKNVEIRIGEESIIKDLSLELALNEHCAVIGPNGSGKSTLINTIGRLFYPVVKNGSYLKIFDNELINIWDMRKNVAFVKSDIDLRISRSQKVKDILISGFYGTIGINKNTIPLDIYESKASKILDELNLAQISHKKYSELSDGQKRKVLIARAITNDPKVLVLDEPTAMLDLKSSYDIIKLLSNLANTNTTLLYTTNTLDNIIPETQRVIFIKQGVIISSGTPDKMLNSESLSKLFDTKIKVYRHDNYWRSTPNY</sequence>
<dbReference type="HOGENOM" id="CLU_000604_1_11_3"/>
<dbReference type="SUPFAM" id="SSF52540">
    <property type="entry name" value="P-loop containing nucleoside triphosphate hydrolases"/>
    <property type="match status" value="1"/>
</dbReference>
<dbReference type="PANTHER" id="PTHR42734:SF6">
    <property type="entry name" value="MOLYBDATE IMPORT ATP-BINDING PROTEIN MOLC"/>
    <property type="match status" value="1"/>
</dbReference>
<dbReference type="SMART" id="SM00382">
    <property type="entry name" value="AAA"/>
    <property type="match status" value="1"/>
</dbReference>
<keyword evidence="2" id="KW-0813">Transport</keyword>
<evidence type="ECO:0000256" key="4">
    <source>
        <dbReference type="ARBA" id="ARBA00022840"/>
    </source>
</evidence>
<evidence type="ECO:0000256" key="2">
    <source>
        <dbReference type="ARBA" id="ARBA00022448"/>
    </source>
</evidence>
<reference evidence="6 7" key="1">
    <citation type="journal article" date="2007" name="PLoS Genet.">
        <title>Patterns and implications of gene gain and loss in the evolution of Prochlorococcus.</title>
        <authorList>
            <person name="Kettler G.C."/>
            <person name="Martiny A.C."/>
            <person name="Huang K."/>
            <person name="Zucker J."/>
            <person name="Coleman M.L."/>
            <person name="Rodrigue S."/>
            <person name="Chen F."/>
            <person name="Lapidus A."/>
            <person name="Ferriera S."/>
            <person name="Johnson J."/>
            <person name="Steglich C."/>
            <person name="Church G.M."/>
            <person name="Richardson P."/>
            <person name="Chisholm S.W."/>
        </authorList>
    </citation>
    <scope>NUCLEOTIDE SEQUENCE [LARGE SCALE GENOMIC DNA]</scope>
    <source>
        <strain evidence="7">MIT 9211</strain>
    </source>
</reference>
<dbReference type="AlphaFoldDB" id="A9BAL8"/>
<dbReference type="EC" id="3.6.3.34" evidence="6"/>
<organism evidence="6 7">
    <name type="scientific">Prochlorococcus marinus (strain MIT 9211)</name>
    <dbReference type="NCBI Taxonomy" id="93059"/>
    <lineage>
        <taxon>Bacteria</taxon>
        <taxon>Bacillati</taxon>
        <taxon>Cyanobacteriota</taxon>
        <taxon>Cyanophyceae</taxon>
        <taxon>Synechococcales</taxon>
        <taxon>Prochlorococcaceae</taxon>
        <taxon>Prochlorococcus</taxon>
    </lineage>
</organism>
<protein>
    <submittedName>
        <fullName evidence="6">Possible ABC transporter component, ATP-binding domain</fullName>
        <ecNumber evidence="6">3.6.3.34</ecNumber>
    </submittedName>
</protein>
<dbReference type="KEGG" id="pmj:P9211_09491"/>